<evidence type="ECO:0000256" key="5">
    <source>
        <dbReference type="ARBA" id="ARBA00022679"/>
    </source>
</evidence>
<dbReference type="EMBL" id="CP033898">
    <property type="protein sequence ID" value="AZA08244.1"/>
    <property type="molecule type" value="Genomic_DNA"/>
</dbReference>
<dbReference type="PANTHER" id="PTHR43685:SF12">
    <property type="entry name" value="GLYCOSYL TRANSFERASE FAMILY 2"/>
    <property type="match status" value="1"/>
</dbReference>
<evidence type="ECO:0000256" key="2">
    <source>
        <dbReference type="ARBA" id="ARBA00004760"/>
    </source>
</evidence>
<evidence type="ECO:0000256" key="1">
    <source>
        <dbReference type="ARBA" id="ARBA00004141"/>
    </source>
</evidence>
<dbReference type="Gene3D" id="3.90.550.10">
    <property type="entry name" value="Spore Coat Polysaccharide Biosynthesis Protein SpsA, Chain A"/>
    <property type="match status" value="1"/>
</dbReference>
<evidence type="ECO:0000256" key="7">
    <source>
        <dbReference type="ARBA" id="ARBA00022989"/>
    </source>
</evidence>
<dbReference type="InterPro" id="IPR029044">
    <property type="entry name" value="Nucleotide-diphossugar_trans"/>
</dbReference>
<dbReference type="AlphaFoldDB" id="A0A3G6IWA6"/>
<keyword evidence="4" id="KW-0328">Glycosyltransferase</keyword>
<name>A0A3G6IWA6_9CORY</name>
<keyword evidence="8" id="KW-0472">Membrane</keyword>
<dbReference type="OrthoDB" id="4120491at2"/>
<keyword evidence="6" id="KW-0812">Transmembrane</keyword>
<dbReference type="Proteomes" id="UP000271426">
    <property type="component" value="Chromosome"/>
</dbReference>
<accession>A0A3G6IWA6</accession>
<dbReference type="KEGG" id="cpso:CPPEL_00465"/>
<dbReference type="Pfam" id="PF13506">
    <property type="entry name" value="Glyco_transf_21"/>
    <property type="match status" value="1"/>
</dbReference>
<dbReference type="Pfam" id="PF00535">
    <property type="entry name" value="Glycos_transf_2"/>
    <property type="match status" value="1"/>
</dbReference>
<evidence type="ECO:0000256" key="8">
    <source>
        <dbReference type="ARBA" id="ARBA00023136"/>
    </source>
</evidence>
<reference evidence="10 11" key="1">
    <citation type="submission" date="2018-11" db="EMBL/GenBank/DDBJ databases">
        <authorList>
            <person name="Kleinhagauer T."/>
            <person name="Glaeser S.P."/>
            <person name="Spergser J."/>
            <person name="Ruckert C."/>
            <person name="Kaempfer P."/>
            <person name="Busse H.-J."/>
        </authorList>
    </citation>
    <scope>NUCLEOTIDE SEQUENCE [LARGE SCALE GENOMIC DNA]</scope>
    <source>
        <strain evidence="10 11">812CH</strain>
    </source>
</reference>
<protein>
    <submittedName>
        <fullName evidence="10">Chondroitin synthase</fullName>
    </submittedName>
</protein>
<dbReference type="InterPro" id="IPR025993">
    <property type="entry name" value="Ceramide_glucosylTrfase"/>
</dbReference>
<comment type="subcellular location">
    <subcellularLocation>
        <location evidence="1">Membrane</location>
        <topology evidence="1">Multi-pass membrane protein</topology>
    </subcellularLocation>
</comment>
<comment type="pathway">
    <text evidence="2">Lipid metabolism; sphingolipid metabolism.</text>
</comment>
<feature type="domain" description="Glycosyltransferase 2-like" evidence="9">
    <location>
        <begin position="8"/>
        <end position="138"/>
    </location>
</feature>
<evidence type="ECO:0000259" key="9">
    <source>
        <dbReference type="Pfam" id="PF00535"/>
    </source>
</evidence>
<evidence type="ECO:0000256" key="4">
    <source>
        <dbReference type="ARBA" id="ARBA00022676"/>
    </source>
</evidence>
<evidence type="ECO:0000256" key="6">
    <source>
        <dbReference type="ARBA" id="ARBA00022692"/>
    </source>
</evidence>
<keyword evidence="5" id="KW-0808">Transferase</keyword>
<organism evidence="10 11">
    <name type="scientific">Corynebacterium pseudopelargi</name>
    <dbReference type="NCBI Taxonomy" id="2080757"/>
    <lineage>
        <taxon>Bacteria</taxon>
        <taxon>Bacillati</taxon>
        <taxon>Actinomycetota</taxon>
        <taxon>Actinomycetes</taxon>
        <taxon>Mycobacteriales</taxon>
        <taxon>Corynebacteriaceae</taxon>
        <taxon>Corynebacterium</taxon>
    </lineage>
</organism>
<dbReference type="InterPro" id="IPR001173">
    <property type="entry name" value="Glyco_trans_2-like"/>
</dbReference>
<proteinExistence type="predicted"/>
<evidence type="ECO:0000313" key="11">
    <source>
        <dbReference type="Proteomes" id="UP000271426"/>
    </source>
</evidence>
<dbReference type="SUPFAM" id="SSF53448">
    <property type="entry name" value="Nucleotide-diphospho-sugar transferases"/>
    <property type="match status" value="1"/>
</dbReference>
<evidence type="ECO:0000256" key="3">
    <source>
        <dbReference type="ARBA" id="ARBA00004991"/>
    </source>
</evidence>
<comment type="pathway">
    <text evidence="3">Sphingolipid metabolism.</text>
</comment>
<evidence type="ECO:0000313" key="10">
    <source>
        <dbReference type="EMBL" id="AZA08244.1"/>
    </source>
</evidence>
<dbReference type="RefSeq" id="WP_123959122.1">
    <property type="nucleotide sequence ID" value="NZ_CP033898.1"/>
</dbReference>
<sequence length="290" mass="32140">MDQAPELSVVIATHNRATVIQDQLNALAGQDIAARMELIVVNNCSSDNSYAVVERWLEHHADVFYRALQLRADDRPSLSYARNTGLALAKGEVVAFVDDDDVVLPGWGRAYCDALAHSDKEQLAGGYFYINGATRVGGEQRFGIWFAQGSCCAARRDLLERVGGFNESLPAYGGEDVELAVRCFKQGIPTNFIEGALLQPRTKSEPKKVMLKKQIYSGIALTHLCALHEIEEGLSAKQHLKSIYRDLRRLPKAARQAILNMVLHGSQLITSLVYKLPHKRKELAALRAKL</sequence>
<dbReference type="CDD" id="cd00761">
    <property type="entry name" value="Glyco_tranf_GTA_type"/>
    <property type="match status" value="1"/>
</dbReference>
<gene>
    <name evidence="10" type="primary">kfoC</name>
    <name evidence="10" type="ORF">CPPEL_00465</name>
</gene>
<dbReference type="InterPro" id="IPR050834">
    <property type="entry name" value="Glycosyltransf_2"/>
</dbReference>
<keyword evidence="7" id="KW-1133">Transmembrane helix</keyword>
<keyword evidence="11" id="KW-1185">Reference proteome</keyword>
<dbReference type="GO" id="GO:0016740">
    <property type="term" value="F:transferase activity"/>
    <property type="evidence" value="ECO:0007669"/>
    <property type="project" value="UniProtKB-KW"/>
</dbReference>
<dbReference type="PANTHER" id="PTHR43685">
    <property type="entry name" value="GLYCOSYLTRANSFERASE"/>
    <property type="match status" value="1"/>
</dbReference>